<sequence>MSRTGNGLPVRAASERGTIGHGFASSKGNPVAARAGELIRNSMGTWIKGLIVNPGACSLILESDSLLKIVQLLEKSPTKRGEPRGWKGKSLEVSQDENNFQYSNDIDLPKGVRVALGEGFGS</sequence>
<protein>
    <submittedName>
        <fullName evidence="1">Uncharacterized protein</fullName>
    </submittedName>
</protein>
<accession>A0A2K2BBJ4</accession>
<dbReference type="EMBL" id="CM009291">
    <property type="protein sequence ID" value="PNT47152.1"/>
    <property type="molecule type" value="Genomic_DNA"/>
</dbReference>
<dbReference type="AlphaFoldDB" id="A0A2K2BBJ4"/>
<evidence type="ECO:0000313" key="1">
    <source>
        <dbReference type="EMBL" id="PNT47152.1"/>
    </source>
</evidence>
<proteinExistence type="predicted"/>
<name>A0A2K2BBJ4_POPTR</name>
<keyword evidence="2" id="KW-1185">Reference proteome</keyword>
<gene>
    <name evidence="1" type="ORF">POPTR_002G009200</name>
</gene>
<evidence type="ECO:0000313" key="2">
    <source>
        <dbReference type="Proteomes" id="UP000006729"/>
    </source>
</evidence>
<dbReference type="InParanoid" id="A0A2K2BBJ4"/>
<organism evidence="1 2">
    <name type="scientific">Populus trichocarpa</name>
    <name type="common">Western balsam poplar</name>
    <name type="synonym">Populus balsamifera subsp. trichocarpa</name>
    <dbReference type="NCBI Taxonomy" id="3694"/>
    <lineage>
        <taxon>Eukaryota</taxon>
        <taxon>Viridiplantae</taxon>
        <taxon>Streptophyta</taxon>
        <taxon>Embryophyta</taxon>
        <taxon>Tracheophyta</taxon>
        <taxon>Spermatophyta</taxon>
        <taxon>Magnoliopsida</taxon>
        <taxon>eudicotyledons</taxon>
        <taxon>Gunneridae</taxon>
        <taxon>Pentapetalae</taxon>
        <taxon>rosids</taxon>
        <taxon>fabids</taxon>
        <taxon>Malpighiales</taxon>
        <taxon>Salicaceae</taxon>
        <taxon>Saliceae</taxon>
        <taxon>Populus</taxon>
    </lineage>
</organism>
<reference evidence="1 2" key="1">
    <citation type="journal article" date="2006" name="Science">
        <title>The genome of black cottonwood, Populus trichocarpa (Torr. &amp; Gray).</title>
        <authorList>
            <person name="Tuskan G.A."/>
            <person name="Difazio S."/>
            <person name="Jansson S."/>
            <person name="Bohlmann J."/>
            <person name="Grigoriev I."/>
            <person name="Hellsten U."/>
            <person name="Putnam N."/>
            <person name="Ralph S."/>
            <person name="Rombauts S."/>
            <person name="Salamov A."/>
            <person name="Schein J."/>
            <person name="Sterck L."/>
            <person name="Aerts A."/>
            <person name="Bhalerao R.R."/>
            <person name="Bhalerao R.P."/>
            <person name="Blaudez D."/>
            <person name="Boerjan W."/>
            <person name="Brun A."/>
            <person name="Brunner A."/>
            <person name="Busov V."/>
            <person name="Campbell M."/>
            <person name="Carlson J."/>
            <person name="Chalot M."/>
            <person name="Chapman J."/>
            <person name="Chen G.L."/>
            <person name="Cooper D."/>
            <person name="Coutinho P.M."/>
            <person name="Couturier J."/>
            <person name="Covert S."/>
            <person name="Cronk Q."/>
            <person name="Cunningham R."/>
            <person name="Davis J."/>
            <person name="Degroeve S."/>
            <person name="Dejardin A."/>
            <person name="Depamphilis C."/>
            <person name="Detter J."/>
            <person name="Dirks B."/>
            <person name="Dubchak I."/>
            <person name="Duplessis S."/>
            <person name="Ehlting J."/>
            <person name="Ellis B."/>
            <person name="Gendler K."/>
            <person name="Goodstein D."/>
            <person name="Gribskov M."/>
            <person name="Grimwood J."/>
            <person name="Groover A."/>
            <person name="Gunter L."/>
            <person name="Hamberger B."/>
            <person name="Heinze B."/>
            <person name="Helariutta Y."/>
            <person name="Henrissat B."/>
            <person name="Holligan D."/>
            <person name="Holt R."/>
            <person name="Huang W."/>
            <person name="Islam-Faridi N."/>
            <person name="Jones S."/>
            <person name="Jones-Rhoades M."/>
            <person name="Jorgensen R."/>
            <person name="Joshi C."/>
            <person name="Kangasjarvi J."/>
            <person name="Karlsson J."/>
            <person name="Kelleher C."/>
            <person name="Kirkpatrick R."/>
            <person name="Kirst M."/>
            <person name="Kohler A."/>
            <person name="Kalluri U."/>
            <person name="Larimer F."/>
            <person name="Leebens-Mack J."/>
            <person name="Leple J.C."/>
            <person name="Locascio P."/>
            <person name="Lou Y."/>
            <person name="Lucas S."/>
            <person name="Martin F."/>
            <person name="Montanini B."/>
            <person name="Napoli C."/>
            <person name="Nelson D.R."/>
            <person name="Nelson C."/>
            <person name="Nieminen K."/>
            <person name="Nilsson O."/>
            <person name="Pereda V."/>
            <person name="Peter G."/>
            <person name="Philippe R."/>
            <person name="Pilate G."/>
            <person name="Poliakov A."/>
            <person name="Razumovskaya J."/>
            <person name="Richardson P."/>
            <person name="Rinaldi C."/>
            <person name="Ritland K."/>
            <person name="Rouze P."/>
            <person name="Ryaboy D."/>
            <person name="Schmutz J."/>
            <person name="Schrader J."/>
            <person name="Segerman B."/>
            <person name="Shin H."/>
            <person name="Siddiqui A."/>
            <person name="Sterky F."/>
            <person name="Terry A."/>
            <person name="Tsai C.J."/>
            <person name="Uberbacher E."/>
            <person name="Unneberg P."/>
            <person name="Vahala J."/>
            <person name="Wall K."/>
            <person name="Wessler S."/>
            <person name="Yang G."/>
            <person name="Yin T."/>
            <person name="Douglas C."/>
            <person name="Marra M."/>
            <person name="Sandberg G."/>
            <person name="Van de Peer Y."/>
            <person name="Rokhsar D."/>
        </authorList>
    </citation>
    <scope>NUCLEOTIDE SEQUENCE [LARGE SCALE GENOMIC DNA]</scope>
    <source>
        <strain evidence="2">cv. Nisqually</strain>
    </source>
</reference>
<dbReference type="Proteomes" id="UP000006729">
    <property type="component" value="Chromosome 2"/>
</dbReference>